<dbReference type="AlphaFoldDB" id="A0A7C9HKS6"/>
<dbReference type="Proteomes" id="UP000483078">
    <property type="component" value="Unassembled WGS sequence"/>
</dbReference>
<dbReference type="SUPFAM" id="SSF103025">
    <property type="entry name" value="Folate-binding domain"/>
    <property type="match status" value="1"/>
</dbReference>
<reference evidence="1 2" key="1">
    <citation type="submission" date="2019-06" db="EMBL/GenBank/DDBJ databases">
        <title>Enrichment of Autotrophic Halophilic Microorganisms from Red Sea Brine Pool Using Microbial Electrosynthesis System.</title>
        <authorList>
            <person name="Alqahtani M.F."/>
            <person name="Bajracharya S."/>
            <person name="Katuri K.P."/>
            <person name="Ali M."/>
            <person name="Saikaly P.E."/>
        </authorList>
    </citation>
    <scope>NUCLEOTIDE SEQUENCE [LARGE SCALE GENOMIC DNA]</scope>
    <source>
        <strain evidence="1">MES6</strain>
    </source>
</reference>
<organism evidence="1 2">
    <name type="scientific">Sediminimonas qiaohouensis</name>
    <dbReference type="NCBI Taxonomy" id="552061"/>
    <lineage>
        <taxon>Bacteria</taxon>
        <taxon>Pseudomonadati</taxon>
        <taxon>Pseudomonadota</taxon>
        <taxon>Alphaproteobacteria</taxon>
        <taxon>Rhodobacterales</taxon>
        <taxon>Roseobacteraceae</taxon>
        <taxon>Sediminimonas</taxon>
    </lineage>
</organism>
<dbReference type="RefSeq" id="WP_273248610.1">
    <property type="nucleotide sequence ID" value="NZ_VENJ01000006.1"/>
</dbReference>
<protein>
    <submittedName>
        <fullName evidence="1">Sarcosine oxidase subunit gamma</fullName>
    </submittedName>
</protein>
<sequence length="183" mass="19278">MIELTAKSPFDGMLPLTVGALSLSEVDTGAMTALSARKGQGEALASAFKQTHGVAWPRAGRATGREGCRALWFGHAHVLLMGPPAAPALAEWAALVDQSDAWAVARLEGTGVRDVLARLTPLDLREGQFKRGRTARSEVAHMPASITRIGAQSYQVMVFRAMVGTLVEEVQTAMQGVAARAGG</sequence>
<dbReference type="InterPro" id="IPR027266">
    <property type="entry name" value="TrmE/GcvT-like"/>
</dbReference>
<proteinExistence type="predicted"/>
<dbReference type="EMBL" id="VENJ01000006">
    <property type="protein sequence ID" value="MTJ04028.1"/>
    <property type="molecule type" value="Genomic_DNA"/>
</dbReference>
<accession>A0A7C9HKS6</accession>
<dbReference type="Gene3D" id="3.30.1360.120">
    <property type="entry name" value="Probable tRNA modification gtpase trme, domain 1"/>
    <property type="match status" value="1"/>
</dbReference>
<comment type="caution">
    <text evidence="1">The sequence shown here is derived from an EMBL/GenBank/DDBJ whole genome shotgun (WGS) entry which is preliminary data.</text>
</comment>
<dbReference type="Gene3D" id="3.30.70.1520">
    <property type="entry name" value="Heterotetrameric sarcosine oxidase"/>
    <property type="match status" value="1"/>
</dbReference>
<name>A0A7C9HKS6_9RHOB</name>
<evidence type="ECO:0000313" key="2">
    <source>
        <dbReference type="Proteomes" id="UP000483078"/>
    </source>
</evidence>
<gene>
    <name evidence="1" type="ORF">FH759_04945</name>
</gene>
<evidence type="ECO:0000313" key="1">
    <source>
        <dbReference type="EMBL" id="MTJ04028.1"/>
    </source>
</evidence>